<dbReference type="STRING" id="1094619.G5AFN7"/>
<dbReference type="InterPro" id="IPR004875">
    <property type="entry name" value="DDE_SF_endonuclease_dom"/>
</dbReference>
<dbReference type="RefSeq" id="XP_009538888.1">
    <property type="nucleotide sequence ID" value="XM_009540593.1"/>
</dbReference>
<feature type="domain" description="DDE-1" evidence="1">
    <location>
        <begin position="53"/>
        <end position="138"/>
    </location>
</feature>
<evidence type="ECO:0000259" key="1">
    <source>
        <dbReference type="Pfam" id="PF03184"/>
    </source>
</evidence>
<sequence length="138" mass="15826">MPQKALRVKIAKYDLNNVFNVNEAVYFCNAVSRVSVWFGVAPALKVNKAHMTFESKNPRWLPENPEDMDYLGTSKGWMTTKVFRNWLVALTKMMKAADRMILLLYNNASVHKEQEEELAHVEIARLPANTTALLQPMD</sequence>
<proteinExistence type="predicted"/>
<dbReference type="AlphaFoldDB" id="G5AFN7"/>
<dbReference type="GO" id="GO:0003676">
    <property type="term" value="F:nucleic acid binding"/>
    <property type="evidence" value="ECO:0007669"/>
    <property type="project" value="InterPro"/>
</dbReference>
<organism evidence="2 3">
    <name type="scientific">Phytophthora sojae (strain P6497)</name>
    <name type="common">Soybean stem and root rot agent</name>
    <name type="synonym">Phytophthora megasperma f. sp. glycines</name>
    <dbReference type="NCBI Taxonomy" id="1094619"/>
    <lineage>
        <taxon>Eukaryota</taxon>
        <taxon>Sar</taxon>
        <taxon>Stramenopiles</taxon>
        <taxon>Oomycota</taxon>
        <taxon>Peronosporomycetes</taxon>
        <taxon>Peronosporales</taxon>
        <taxon>Peronosporaceae</taxon>
        <taxon>Phytophthora</taxon>
    </lineage>
</organism>
<dbReference type="GeneID" id="20637730"/>
<dbReference type="EMBL" id="JH159165">
    <property type="protein sequence ID" value="EGZ06027.1"/>
    <property type="molecule type" value="Genomic_DNA"/>
</dbReference>
<accession>G5AFN7</accession>
<keyword evidence="3" id="KW-1185">Reference proteome</keyword>
<gene>
    <name evidence="2" type="ORF">PHYSODRAFT_247552</name>
</gene>
<dbReference type="InParanoid" id="G5AFN7"/>
<dbReference type="KEGG" id="psoj:PHYSODRAFT_247552"/>
<dbReference type="Pfam" id="PF03184">
    <property type="entry name" value="DDE_1"/>
    <property type="match status" value="1"/>
</dbReference>
<reference evidence="2 3" key="1">
    <citation type="journal article" date="2006" name="Science">
        <title>Phytophthora genome sequences uncover evolutionary origins and mechanisms of pathogenesis.</title>
        <authorList>
            <person name="Tyler B.M."/>
            <person name="Tripathy S."/>
            <person name="Zhang X."/>
            <person name="Dehal P."/>
            <person name="Jiang R.H."/>
            <person name="Aerts A."/>
            <person name="Arredondo F.D."/>
            <person name="Baxter L."/>
            <person name="Bensasson D."/>
            <person name="Beynon J.L."/>
            <person name="Chapman J."/>
            <person name="Damasceno C.M."/>
            <person name="Dorrance A.E."/>
            <person name="Dou D."/>
            <person name="Dickerman A.W."/>
            <person name="Dubchak I.L."/>
            <person name="Garbelotto M."/>
            <person name="Gijzen M."/>
            <person name="Gordon S.G."/>
            <person name="Govers F."/>
            <person name="Grunwald N.J."/>
            <person name="Huang W."/>
            <person name="Ivors K.L."/>
            <person name="Jones R.W."/>
            <person name="Kamoun S."/>
            <person name="Krampis K."/>
            <person name="Lamour K.H."/>
            <person name="Lee M.K."/>
            <person name="McDonald W.H."/>
            <person name="Medina M."/>
            <person name="Meijer H.J."/>
            <person name="Nordberg E.K."/>
            <person name="Maclean D.J."/>
            <person name="Ospina-Giraldo M.D."/>
            <person name="Morris P.F."/>
            <person name="Phuntumart V."/>
            <person name="Putnam N.H."/>
            <person name="Rash S."/>
            <person name="Rose J.K."/>
            <person name="Sakihama Y."/>
            <person name="Salamov A.A."/>
            <person name="Savidor A."/>
            <person name="Scheuring C.F."/>
            <person name="Smith B.M."/>
            <person name="Sobral B.W."/>
            <person name="Terry A."/>
            <person name="Torto-Alalibo T.A."/>
            <person name="Win J."/>
            <person name="Xu Z."/>
            <person name="Zhang H."/>
            <person name="Grigoriev I.V."/>
            <person name="Rokhsar D.S."/>
            <person name="Boore J.L."/>
        </authorList>
    </citation>
    <scope>NUCLEOTIDE SEQUENCE [LARGE SCALE GENOMIC DNA]</scope>
    <source>
        <strain evidence="2 3">P6497</strain>
    </source>
</reference>
<evidence type="ECO:0000313" key="3">
    <source>
        <dbReference type="Proteomes" id="UP000002640"/>
    </source>
</evidence>
<evidence type="ECO:0000313" key="2">
    <source>
        <dbReference type="EMBL" id="EGZ06027.1"/>
    </source>
</evidence>
<name>G5AFN7_PHYSP</name>
<dbReference type="Proteomes" id="UP000002640">
    <property type="component" value="Unassembled WGS sequence"/>
</dbReference>
<protein>
    <recommendedName>
        <fullName evidence="1">DDE-1 domain-containing protein</fullName>
    </recommendedName>
</protein>